<gene>
    <name evidence="1" type="ORF">SLEP1_g14881</name>
</gene>
<sequence>MFVGSGMTLCNHKFCWFYIANLLQLMMPWIYHREKDSSDLAEHPSTHTVESYLSWHLQPIQSQRAIQDISQLSLLLNAANQEFQHHHQLSS</sequence>
<evidence type="ECO:0000313" key="1">
    <source>
        <dbReference type="EMBL" id="GKV02445.1"/>
    </source>
</evidence>
<dbReference type="Proteomes" id="UP001054252">
    <property type="component" value="Unassembled WGS sequence"/>
</dbReference>
<keyword evidence="2" id="KW-1185">Reference proteome</keyword>
<dbReference type="AlphaFoldDB" id="A0AAV5IUG4"/>
<protein>
    <submittedName>
        <fullName evidence="1">Uncharacterized protein</fullName>
    </submittedName>
</protein>
<organism evidence="1 2">
    <name type="scientific">Rubroshorea leprosula</name>
    <dbReference type="NCBI Taxonomy" id="152421"/>
    <lineage>
        <taxon>Eukaryota</taxon>
        <taxon>Viridiplantae</taxon>
        <taxon>Streptophyta</taxon>
        <taxon>Embryophyta</taxon>
        <taxon>Tracheophyta</taxon>
        <taxon>Spermatophyta</taxon>
        <taxon>Magnoliopsida</taxon>
        <taxon>eudicotyledons</taxon>
        <taxon>Gunneridae</taxon>
        <taxon>Pentapetalae</taxon>
        <taxon>rosids</taxon>
        <taxon>malvids</taxon>
        <taxon>Malvales</taxon>
        <taxon>Dipterocarpaceae</taxon>
        <taxon>Rubroshorea</taxon>
    </lineage>
</organism>
<name>A0AAV5IUG4_9ROSI</name>
<evidence type="ECO:0000313" key="2">
    <source>
        <dbReference type="Proteomes" id="UP001054252"/>
    </source>
</evidence>
<comment type="caution">
    <text evidence="1">The sequence shown here is derived from an EMBL/GenBank/DDBJ whole genome shotgun (WGS) entry which is preliminary data.</text>
</comment>
<accession>A0AAV5IUG4</accession>
<reference evidence="1 2" key="1">
    <citation type="journal article" date="2021" name="Commun. Biol.">
        <title>The genome of Shorea leprosula (Dipterocarpaceae) highlights the ecological relevance of drought in aseasonal tropical rainforests.</title>
        <authorList>
            <person name="Ng K.K.S."/>
            <person name="Kobayashi M.J."/>
            <person name="Fawcett J.A."/>
            <person name="Hatakeyama M."/>
            <person name="Paape T."/>
            <person name="Ng C.H."/>
            <person name="Ang C.C."/>
            <person name="Tnah L.H."/>
            <person name="Lee C.T."/>
            <person name="Nishiyama T."/>
            <person name="Sese J."/>
            <person name="O'Brien M.J."/>
            <person name="Copetti D."/>
            <person name="Mohd Noor M.I."/>
            <person name="Ong R.C."/>
            <person name="Putra M."/>
            <person name="Sireger I.Z."/>
            <person name="Indrioko S."/>
            <person name="Kosugi Y."/>
            <person name="Izuno A."/>
            <person name="Isagi Y."/>
            <person name="Lee S.L."/>
            <person name="Shimizu K.K."/>
        </authorList>
    </citation>
    <scope>NUCLEOTIDE SEQUENCE [LARGE SCALE GENOMIC DNA]</scope>
    <source>
        <strain evidence="1">214</strain>
    </source>
</reference>
<dbReference type="EMBL" id="BPVZ01000018">
    <property type="protein sequence ID" value="GKV02445.1"/>
    <property type="molecule type" value="Genomic_DNA"/>
</dbReference>
<proteinExistence type="predicted"/>